<reference evidence="6 7" key="1">
    <citation type="submission" date="2019-05" db="EMBL/GenBank/DDBJ databases">
        <authorList>
            <person name="Lee S.D."/>
        </authorList>
    </citation>
    <scope>NUCLEOTIDE SEQUENCE [LARGE SCALE GENOMIC DNA]</scope>
    <source>
        <strain evidence="6 7">GH2-6</strain>
    </source>
</reference>
<keyword evidence="1" id="KW-0805">Transcription regulation</keyword>
<keyword evidence="3" id="KW-0804">Transcription</keyword>
<dbReference type="InterPro" id="IPR001647">
    <property type="entry name" value="HTH_TetR"/>
</dbReference>
<dbReference type="PANTHER" id="PTHR30055:SF234">
    <property type="entry name" value="HTH-TYPE TRANSCRIPTIONAL REGULATOR BETI"/>
    <property type="match status" value="1"/>
</dbReference>
<dbReference type="AlphaFoldDB" id="A0A5C4JQD9"/>
<evidence type="ECO:0000256" key="3">
    <source>
        <dbReference type="ARBA" id="ARBA00023163"/>
    </source>
</evidence>
<keyword evidence="2 4" id="KW-0238">DNA-binding</keyword>
<keyword evidence="7" id="KW-1185">Reference proteome</keyword>
<dbReference type="InterPro" id="IPR025996">
    <property type="entry name" value="MT1864/Rv1816-like_C"/>
</dbReference>
<dbReference type="GO" id="GO:0000976">
    <property type="term" value="F:transcription cis-regulatory region binding"/>
    <property type="evidence" value="ECO:0007669"/>
    <property type="project" value="TreeGrafter"/>
</dbReference>
<dbReference type="EMBL" id="VCLB01000006">
    <property type="protein sequence ID" value="TNB47497.1"/>
    <property type="molecule type" value="Genomic_DNA"/>
</dbReference>
<dbReference type="SUPFAM" id="SSF48498">
    <property type="entry name" value="Tetracyclin repressor-like, C-terminal domain"/>
    <property type="match status" value="1"/>
</dbReference>
<protein>
    <submittedName>
        <fullName evidence="6">TetR/AcrR family transcriptional regulator</fullName>
    </submittedName>
</protein>
<dbReference type="Proteomes" id="UP000307874">
    <property type="component" value="Unassembled WGS sequence"/>
</dbReference>
<reference evidence="6 7" key="2">
    <citation type="submission" date="2019-06" db="EMBL/GenBank/DDBJ databases">
        <title>Martelella lutilitoris sp. nov., isolated from a tidal mudflat.</title>
        <authorList>
            <person name="Kim Y.-J."/>
        </authorList>
    </citation>
    <scope>NUCLEOTIDE SEQUENCE [LARGE SCALE GENOMIC DNA]</scope>
    <source>
        <strain evidence="6 7">GH2-6</strain>
    </source>
</reference>
<dbReference type="PANTHER" id="PTHR30055">
    <property type="entry name" value="HTH-TYPE TRANSCRIPTIONAL REGULATOR RUTR"/>
    <property type="match status" value="1"/>
</dbReference>
<organism evidence="6 7">
    <name type="scientific">Martelella lutilitoris</name>
    <dbReference type="NCBI Taxonomy" id="2583532"/>
    <lineage>
        <taxon>Bacteria</taxon>
        <taxon>Pseudomonadati</taxon>
        <taxon>Pseudomonadota</taxon>
        <taxon>Alphaproteobacteria</taxon>
        <taxon>Hyphomicrobiales</taxon>
        <taxon>Aurantimonadaceae</taxon>
        <taxon>Martelella</taxon>
    </lineage>
</organism>
<evidence type="ECO:0000256" key="1">
    <source>
        <dbReference type="ARBA" id="ARBA00023015"/>
    </source>
</evidence>
<evidence type="ECO:0000313" key="6">
    <source>
        <dbReference type="EMBL" id="TNB47497.1"/>
    </source>
</evidence>
<evidence type="ECO:0000313" key="7">
    <source>
        <dbReference type="Proteomes" id="UP000307874"/>
    </source>
</evidence>
<dbReference type="Pfam" id="PF00440">
    <property type="entry name" value="TetR_N"/>
    <property type="match status" value="1"/>
</dbReference>
<dbReference type="SUPFAM" id="SSF46689">
    <property type="entry name" value="Homeodomain-like"/>
    <property type="match status" value="1"/>
</dbReference>
<dbReference type="InterPro" id="IPR009057">
    <property type="entry name" value="Homeodomain-like_sf"/>
</dbReference>
<dbReference type="Pfam" id="PF13305">
    <property type="entry name" value="TetR_C_33"/>
    <property type="match status" value="1"/>
</dbReference>
<comment type="caution">
    <text evidence="6">The sequence shown here is derived from an EMBL/GenBank/DDBJ whole genome shotgun (WGS) entry which is preliminary data.</text>
</comment>
<sequence length="200" mass="21762">MLTMSTSARNSAMRTFMTDTRTRLVEAAAALLDKGGPAAVTLRAVAGTVGLSHNAPYRHFKDKDMLLAAIAERELVQSRKKWQAVFDGRMSLINALRAHVRWAIEWPERFRLTYGPWPAEVRAALTAGTDAKLAFVAAVEAAQARGELPPSEPERLARLLLATANGAATQSLNGHLARGGKWDGDAEDVVADLLDFLNRD</sequence>
<evidence type="ECO:0000259" key="5">
    <source>
        <dbReference type="PROSITE" id="PS50977"/>
    </source>
</evidence>
<feature type="DNA-binding region" description="H-T-H motif" evidence="4">
    <location>
        <begin position="41"/>
        <end position="60"/>
    </location>
</feature>
<evidence type="ECO:0000256" key="2">
    <source>
        <dbReference type="ARBA" id="ARBA00023125"/>
    </source>
</evidence>
<feature type="domain" description="HTH tetR-type" evidence="5">
    <location>
        <begin position="18"/>
        <end position="78"/>
    </location>
</feature>
<dbReference type="OrthoDB" id="9805134at2"/>
<name>A0A5C4JQD9_9HYPH</name>
<evidence type="ECO:0000256" key="4">
    <source>
        <dbReference type="PROSITE-ProRule" id="PRU00335"/>
    </source>
</evidence>
<dbReference type="InterPro" id="IPR050109">
    <property type="entry name" value="HTH-type_TetR-like_transc_reg"/>
</dbReference>
<dbReference type="Gene3D" id="1.10.357.10">
    <property type="entry name" value="Tetracycline Repressor, domain 2"/>
    <property type="match status" value="1"/>
</dbReference>
<gene>
    <name evidence="6" type="ORF">FF124_11610</name>
</gene>
<dbReference type="PROSITE" id="PS50977">
    <property type="entry name" value="HTH_TETR_2"/>
    <property type="match status" value="1"/>
</dbReference>
<dbReference type="GO" id="GO:0003700">
    <property type="term" value="F:DNA-binding transcription factor activity"/>
    <property type="evidence" value="ECO:0007669"/>
    <property type="project" value="TreeGrafter"/>
</dbReference>
<accession>A0A5C4JQD9</accession>
<dbReference type="PRINTS" id="PR00455">
    <property type="entry name" value="HTHTETR"/>
</dbReference>
<dbReference type="InterPro" id="IPR036271">
    <property type="entry name" value="Tet_transcr_reg_TetR-rel_C_sf"/>
</dbReference>
<proteinExistence type="predicted"/>